<dbReference type="EMBL" id="CP097116">
    <property type="protein sequence ID" value="USS85734.1"/>
    <property type="molecule type" value="Genomic_DNA"/>
</dbReference>
<evidence type="ECO:0000256" key="1">
    <source>
        <dbReference type="ARBA" id="ARBA00004127"/>
    </source>
</evidence>
<keyword evidence="4 5" id="KW-0472">Membrane</keyword>
<keyword evidence="7" id="KW-1185">Reference proteome</keyword>
<dbReference type="Pfam" id="PF01988">
    <property type="entry name" value="VIT1"/>
    <property type="match status" value="1"/>
</dbReference>
<protein>
    <submittedName>
        <fullName evidence="6">VIT family protein</fullName>
    </submittedName>
</protein>
<feature type="transmembrane region" description="Helical" evidence="5">
    <location>
        <begin position="20"/>
        <end position="39"/>
    </location>
</feature>
<keyword evidence="3 5" id="KW-1133">Transmembrane helix</keyword>
<evidence type="ECO:0000313" key="7">
    <source>
        <dbReference type="Proteomes" id="UP001056707"/>
    </source>
</evidence>
<accession>A0ABY5BTP9</accession>
<evidence type="ECO:0000313" key="6">
    <source>
        <dbReference type="EMBL" id="USS85734.1"/>
    </source>
</evidence>
<sequence length="230" mass="24429">MANQAKMSLAQKINVLRASVMGANDGILSIAGIVLGVAGASTSNWAILISGLAGMLAGTVSMSMGEYVSVNSQKDSERQAITTVRTALQTDYQAEFDYVEHKYRQTGMNAKLANQATSEMMNDDPLTTVVRERYSFDPSKFTSPYAAAIASLISFPLGSLLPLISIFVGPARWHILTTFSAVIIALAITGYLAAILSKANRTRSVLRNVISGVVTMSVTYLIGALVGLVA</sequence>
<organism evidence="6 7">
    <name type="scientific">Fructilactobacillus myrtifloralis</name>
    <dbReference type="NCBI Taxonomy" id="2940301"/>
    <lineage>
        <taxon>Bacteria</taxon>
        <taxon>Bacillati</taxon>
        <taxon>Bacillota</taxon>
        <taxon>Bacilli</taxon>
        <taxon>Lactobacillales</taxon>
        <taxon>Lactobacillaceae</taxon>
        <taxon>Fructilactobacillus</taxon>
    </lineage>
</organism>
<feature type="transmembrane region" description="Helical" evidence="5">
    <location>
        <begin position="208"/>
        <end position="229"/>
    </location>
</feature>
<keyword evidence="2 5" id="KW-0812">Transmembrane</keyword>
<gene>
    <name evidence="6" type="ORF">M3M35_03625</name>
</gene>
<dbReference type="CDD" id="cd02432">
    <property type="entry name" value="Nodulin-21_like_1"/>
    <property type="match status" value="1"/>
</dbReference>
<dbReference type="RefSeq" id="WP_252750629.1">
    <property type="nucleotide sequence ID" value="NZ_CP097116.1"/>
</dbReference>
<dbReference type="PANTHER" id="PTHR31851">
    <property type="entry name" value="FE(2+)/MN(2+) TRANSPORTER PCL1"/>
    <property type="match status" value="1"/>
</dbReference>
<evidence type="ECO:0000256" key="2">
    <source>
        <dbReference type="ARBA" id="ARBA00022692"/>
    </source>
</evidence>
<name>A0ABY5BTP9_9LACO</name>
<reference evidence="6" key="1">
    <citation type="submission" date="2022-05" db="EMBL/GenBank/DDBJ databases">
        <authorList>
            <person name="Oliphant S.A."/>
            <person name="Watson-Haigh N.S."/>
            <person name="Sumby K.M."/>
            <person name="Gardner J.M."/>
            <person name="Jiranek V."/>
        </authorList>
    </citation>
    <scope>NUCLEOTIDE SEQUENCE</scope>
    <source>
        <strain evidence="6">KI16_H9</strain>
    </source>
</reference>
<feature type="transmembrane region" description="Helical" evidence="5">
    <location>
        <begin position="145"/>
        <end position="167"/>
    </location>
</feature>
<proteinExistence type="predicted"/>
<comment type="subcellular location">
    <subcellularLocation>
        <location evidence="1">Endomembrane system</location>
        <topology evidence="1">Multi-pass membrane protein</topology>
    </subcellularLocation>
</comment>
<evidence type="ECO:0000256" key="5">
    <source>
        <dbReference type="SAM" id="Phobius"/>
    </source>
</evidence>
<feature type="transmembrane region" description="Helical" evidence="5">
    <location>
        <begin position="173"/>
        <end position="196"/>
    </location>
</feature>
<dbReference type="Proteomes" id="UP001056707">
    <property type="component" value="Chromosome"/>
</dbReference>
<evidence type="ECO:0000256" key="4">
    <source>
        <dbReference type="ARBA" id="ARBA00023136"/>
    </source>
</evidence>
<evidence type="ECO:0000256" key="3">
    <source>
        <dbReference type="ARBA" id="ARBA00022989"/>
    </source>
</evidence>
<feature type="transmembrane region" description="Helical" evidence="5">
    <location>
        <begin position="45"/>
        <end position="68"/>
    </location>
</feature>
<dbReference type="InterPro" id="IPR008217">
    <property type="entry name" value="Ccc1_fam"/>
</dbReference>